<keyword evidence="1" id="KW-0472">Membrane</keyword>
<evidence type="ECO:0000256" key="1">
    <source>
        <dbReference type="SAM" id="Phobius"/>
    </source>
</evidence>
<keyword evidence="1" id="KW-1133">Transmembrane helix</keyword>
<dbReference type="SUPFAM" id="SSF48317">
    <property type="entry name" value="Acid phosphatase/Vanadium-dependent haloperoxidase"/>
    <property type="match status" value="1"/>
</dbReference>
<gene>
    <name evidence="3" type="ORF">GCM10011611_24550</name>
</gene>
<proteinExistence type="predicted"/>
<evidence type="ECO:0000313" key="4">
    <source>
        <dbReference type="Proteomes" id="UP000646365"/>
    </source>
</evidence>
<dbReference type="AlphaFoldDB" id="A0A8J2YT23"/>
<dbReference type="SMART" id="SM00014">
    <property type="entry name" value="acidPPc"/>
    <property type="match status" value="1"/>
</dbReference>
<evidence type="ECO:0000259" key="2">
    <source>
        <dbReference type="SMART" id="SM00014"/>
    </source>
</evidence>
<feature type="transmembrane region" description="Helical" evidence="1">
    <location>
        <begin position="61"/>
        <end position="86"/>
    </location>
</feature>
<comment type="caution">
    <text evidence="3">The sequence shown here is derived from an EMBL/GenBank/DDBJ whole genome shotgun (WGS) entry which is preliminary data.</text>
</comment>
<reference evidence="3" key="1">
    <citation type="journal article" date="2014" name="Int. J. Syst. Evol. Microbiol.">
        <title>Complete genome sequence of Corynebacterium casei LMG S-19264T (=DSM 44701T), isolated from a smear-ripened cheese.</title>
        <authorList>
            <consortium name="US DOE Joint Genome Institute (JGI-PGF)"/>
            <person name="Walter F."/>
            <person name="Albersmeier A."/>
            <person name="Kalinowski J."/>
            <person name="Ruckert C."/>
        </authorList>
    </citation>
    <scope>NUCLEOTIDE SEQUENCE</scope>
    <source>
        <strain evidence="3">CGMCC 1.15725</strain>
    </source>
</reference>
<organism evidence="3 4">
    <name type="scientific">Aliidongia dinghuensis</name>
    <dbReference type="NCBI Taxonomy" id="1867774"/>
    <lineage>
        <taxon>Bacteria</taxon>
        <taxon>Pseudomonadati</taxon>
        <taxon>Pseudomonadota</taxon>
        <taxon>Alphaproteobacteria</taxon>
        <taxon>Rhodospirillales</taxon>
        <taxon>Dongiaceae</taxon>
        <taxon>Aliidongia</taxon>
    </lineage>
</organism>
<sequence length="223" mass="23886">MPESLMTAETSPTAETRPTARIFLWAASSCVVLVLLAIGFVDRPLSTWSHDHLHGQQGFIWLTWIVDPIPPLAVLGLIGAGVAAVAGWRPGSGGRVLLALCLATVAALVIKDELKILFGRTWPETWTNNNPSWIKDGVFGFEPLHGGAGWFSFPSGHTTLVTAPMMVLWLCLPRLRALWAALIALVVIGLLGADYHWLSDTIAGFYLGTAVAVGMVALLKAAP</sequence>
<protein>
    <recommendedName>
        <fullName evidence="2">Phosphatidic acid phosphatase type 2/haloperoxidase domain-containing protein</fullName>
    </recommendedName>
</protein>
<keyword evidence="1" id="KW-0812">Transmembrane</keyword>
<name>A0A8J2YT23_9PROT</name>
<dbReference type="Gene3D" id="1.20.144.10">
    <property type="entry name" value="Phosphatidic acid phosphatase type 2/haloperoxidase"/>
    <property type="match status" value="1"/>
</dbReference>
<feature type="transmembrane region" description="Helical" evidence="1">
    <location>
        <begin position="177"/>
        <end position="197"/>
    </location>
</feature>
<reference evidence="3" key="2">
    <citation type="submission" date="2020-09" db="EMBL/GenBank/DDBJ databases">
        <authorList>
            <person name="Sun Q."/>
            <person name="Zhou Y."/>
        </authorList>
    </citation>
    <scope>NUCLEOTIDE SEQUENCE</scope>
    <source>
        <strain evidence="3">CGMCC 1.15725</strain>
    </source>
</reference>
<feature type="transmembrane region" description="Helical" evidence="1">
    <location>
        <begin position="203"/>
        <end position="222"/>
    </location>
</feature>
<dbReference type="EMBL" id="BMJQ01000005">
    <property type="protein sequence ID" value="GGF17798.1"/>
    <property type="molecule type" value="Genomic_DNA"/>
</dbReference>
<dbReference type="InterPro" id="IPR000326">
    <property type="entry name" value="PAP2/HPO"/>
</dbReference>
<accession>A0A8J2YT23</accession>
<feature type="transmembrane region" description="Helical" evidence="1">
    <location>
        <begin position="22"/>
        <end position="41"/>
    </location>
</feature>
<dbReference type="Proteomes" id="UP000646365">
    <property type="component" value="Unassembled WGS sequence"/>
</dbReference>
<feature type="domain" description="Phosphatidic acid phosphatase type 2/haloperoxidase" evidence="2">
    <location>
        <begin position="96"/>
        <end position="216"/>
    </location>
</feature>
<keyword evidence="4" id="KW-1185">Reference proteome</keyword>
<dbReference type="InterPro" id="IPR036938">
    <property type="entry name" value="PAP2/HPO_sf"/>
</dbReference>
<dbReference type="Pfam" id="PF01569">
    <property type="entry name" value="PAP2"/>
    <property type="match status" value="1"/>
</dbReference>
<feature type="transmembrane region" description="Helical" evidence="1">
    <location>
        <begin position="93"/>
        <end position="110"/>
    </location>
</feature>
<evidence type="ECO:0000313" key="3">
    <source>
        <dbReference type="EMBL" id="GGF17798.1"/>
    </source>
</evidence>
<feature type="transmembrane region" description="Helical" evidence="1">
    <location>
        <begin position="148"/>
        <end position="170"/>
    </location>
</feature>